<dbReference type="RefSeq" id="WP_185002847.1">
    <property type="nucleotide sequence ID" value="NZ_BAAAUI010000002.1"/>
</dbReference>
<keyword evidence="1" id="KW-1133">Transmembrane helix</keyword>
<gene>
    <name evidence="2" type="ORF">HNR67_003118</name>
</gene>
<keyword evidence="1" id="KW-0812">Transmembrane</keyword>
<feature type="transmembrane region" description="Helical" evidence="1">
    <location>
        <begin position="12"/>
        <end position="30"/>
    </location>
</feature>
<dbReference type="InterPro" id="IPR026467">
    <property type="entry name" value="Ser/Gly_Cys_C_dom"/>
</dbReference>
<dbReference type="Proteomes" id="UP000533598">
    <property type="component" value="Unassembled WGS sequence"/>
</dbReference>
<organism evidence="2 3">
    <name type="scientific">Crossiella cryophila</name>
    <dbReference type="NCBI Taxonomy" id="43355"/>
    <lineage>
        <taxon>Bacteria</taxon>
        <taxon>Bacillati</taxon>
        <taxon>Actinomycetota</taxon>
        <taxon>Actinomycetes</taxon>
        <taxon>Pseudonocardiales</taxon>
        <taxon>Pseudonocardiaceae</taxon>
        <taxon>Crossiella</taxon>
    </lineage>
</organism>
<name>A0A7W7FTH3_9PSEU</name>
<sequence length="310" mass="31230">MDNPWGLTGPEFLQLYAVGLAVALVLAGWIRIAGRRPDAHATTQVTELTTVELGYLVGGSSRAVETTVAGLLEREALRAARGGFVSGTGPLLLKDPVARQVREYTGDTGRGTLRLLVHRVAESQAVTDVGARLVDRGLLVPPDRLRGMGLRSALPLIALGLLGVMRAIDGASRDFPVGYVMLLLVLTGVLAGFAAWLPVAWRTQAGDAAVERALKSTSDSAAEHVARDGIAAYPDARVRSALLGHSAQQQVHGTRGGRRSRGLSDTGYLAGGYAGGYSAGGGGAGDGGGAVGGGGGCGGGGGGCGGGGGG</sequence>
<evidence type="ECO:0000313" key="3">
    <source>
        <dbReference type="Proteomes" id="UP000533598"/>
    </source>
</evidence>
<accession>A0A7W7FTH3</accession>
<keyword evidence="1" id="KW-0472">Membrane</keyword>
<evidence type="ECO:0000256" key="1">
    <source>
        <dbReference type="SAM" id="Phobius"/>
    </source>
</evidence>
<proteinExistence type="predicted"/>
<keyword evidence="3" id="KW-1185">Reference proteome</keyword>
<comment type="caution">
    <text evidence="2">The sequence shown here is derived from an EMBL/GenBank/DDBJ whole genome shotgun (WGS) entry which is preliminary data.</text>
</comment>
<evidence type="ECO:0000313" key="2">
    <source>
        <dbReference type="EMBL" id="MBB4677000.1"/>
    </source>
</evidence>
<reference evidence="2 3" key="1">
    <citation type="submission" date="2020-08" db="EMBL/GenBank/DDBJ databases">
        <title>Sequencing the genomes of 1000 actinobacteria strains.</title>
        <authorList>
            <person name="Klenk H.-P."/>
        </authorList>
    </citation>
    <scope>NUCLEOTIDE SEQUENCE [LARGE SCALE GENOMIC DNA]</scope>
    <source>
        <strain evidence="2 3">DSM 44230</strain>
    </source>
</reference>
<dbReference type="AlphaFoldDB" id="A0A7W7FTH3"/>
<feature type="transmembrane region" description="Helical" evidence="1">
    <location>
        <begin position="177"/>
        <end position="197"/>
    </location>
</feature>
<protein>
    <submittedName>
        <fullName evidence="2">Uncharacterized protein (TIGR04222 family)</fullName>
    </submittedName>
</protein>
<feature type="transmembrane region" description="Helical" evidence="1">
    <location>
        <begin position="153"/>
        <end position="171"/>
    </location>
</feature>
<dbReference type="NCBIfam" id="TIGR04222">
    <property type="entry name" value="near_uncomplex"/>
    <property type="match status" value="1"/>
</dbReference>
<dbReference type="EMBL" id="JACHMH010000001">
    <property type="protein sequence ID" value="MBB4677000.1"/>
    <property type="molecule type" value="Genomic_DNA"/>
</dbReference>